<keyword evidence="4" id="KW-1185">Reference proteome</keyword>
<evidence type="ECO:0000313" key="3">
    <source>
        <dbReference type="EMBL" id="KAF2860433.1"/>
    </source>
</evidence>
<name>A0A6A7BZA3_9PEZI</name>
<proteinExistence type="predicted"/>
<organism evidence="3 4">
    <name type="scientific">Piedraia hortae CBS 480.64</name>
    <dbReference type="NCBI Taxonomy" id="1314780"/>
    <lineage>
        <taxon>Eukaryota</taxon>
        <taxon>Fungi</taxon>
        <taxon>Dikarya</taxon>
        <taxon>Ascomycota</taxon>
        <taxon>Pezizomycotina</taxon>
        <taxon>Dothideomycetes</taxon>
        <taxon>Dothideomycetidae</taxon>
        <taxon>Capnodiales</taxon>
        <taxon>Piedraiaceae</taxon>
        <taxon>Piedraia</taxon>
    </lineage>
</organism>
<evidence type="ECO:0000256" key="2">
    <source>
        <dbReference type="SAM" id="SignalP"/>
    </source>
</evidence>
<feature type="region of interest" description="Disordered" evidence="1">
    <location>
        <begin position="48"/>
        <end position="81"/>
    </location>
</feature>
<accession>A0A6A7BZA3</accession>
<protein>
    <recommendedName>
        <fullName evidence="5">Apple domain-containing protein</fullName>
    </recommendedName>
</protein>
<dbReference type="Proteomes" id="UP000799421">
    <property type="component" value="Unassembled WGS sequence"/>
</dbReference>
<evidence type="ECO:0000313" key="4">
    <source>
        <dbReference type="Proteomes" id="UP000799421"/>
    </source>
</evidence>
<evidence type="ECO:0008006" key="5">
    <source>
        <dbReference type="Google" id="ProtNLM"/>
    </source>
</evidence>
<keyword evidence="2" id="KW-0732">Signal</keyword>
<feature type="signal peptide" evidence="2">
    <location>
        <begin position="1"/>
        <end position="16"/>
    </location>
</feature>
<sequence length="338" mass="35105">MGPFFALLGFTALVAGQQGYGYAPRLNATSAAASTSSLKILTLKTSHSTSKTSSPATSSHKASPLSTSLKTSNPSSSQPAQNVPYCTTVTQFDATLTYTDAKIITTCTSYSTHTVNPTVIHYTGTFDSQPIPTSTGKVYGDLYSSGELSSTPTCVPTPCSGTSTSYITGTTRLRITQGATTMGLLCATTTTGVTGTAAAIKEVTRHERCAPTNLVHDVRGHGIYRPAVASGARVEMVDTTNVTDPSACCQICAERDNCAAGWSTVSDGEVGVCALALVDSCPALSAARSASAGSSVLSFSDSARYEYDFLDPDSVTGYNRVFFGCGHIGAIVYEENCV</sequence>
<feature type="compositionally biased region" description="Low complexity" evidence="1">
    <location>
        <begin position="48"/>
        <end position="77"/>
    </location>
</feature>
<reference evidence="3" key="1">
    <citation type="journal article" date="2020" name="Stud. Mycol.">
        <title>101 Dothideomycetes genomes: a test case for predicting lifestyles and emergence of pathogens.</title>
        <authorList>
            <person name="Haridas S."/>
            <person name="Albert R."/>
            <person name="Binder M."/>
            <person name="Bloem J."/>
            <person name="Labutti K."/>
            <person name="Salamov A."/>
            <person name="Andreopoulos B."/>
            <person name="Baker S."/>
            <person name="Barry K."/>
            <person name="Bills G."/>
            <person name="Bluhm B."/>
            <person name="Cannon C."/>
            <person name="Castanera R."/>
            <person name="Culley D."/>
            <person name="Daum C."/>
            <person name="Ezra D."/>
            <person name="Gonzalez J."/>
            <person name="Henrissat B."/>
            <person name="Kuo A."/>
            <person name="Liang C."/>
            <person name="Lipzen A."/>
            <person name="Lutzoni F."/>
            <person name="Magnuson J."/>
            <person name="Mondo S."/>
            <person name="Nolan M."/>
            <person name="Ohm R."/>
            <person name="Pangilinan J."/>
            <person name="Park H.-J."/>
            <person name="Ramirez L."/>
            <person name="Alfaro M."/>
            <person name="Sun H."/>
            <person name="Tritt A."/>
            <person name="Yoshinaga Y."/>
            <person name="Zwiers L.-H."/>
            <person name="Turgeon B."/>
            <person name="Goodwin S."/>
            <person name="Spatafora J."/>
            <person name="Crous P."/>
            <person name="Grigoriev I."/>
        </authorList>
    </citation>
    <scope>NUCLEOTIDE SEQUENCE</scope>
    <source>
        <strain evidence="3">CBS 480.64</strain>
    </source>
</reference>
<gene>
    <name evidence="3" type="ORF">K470DRAFT_270673</name>
</gene>
<dbReference type="AlphaFoldDB" id="A0A6A7BZA3"/>
<evidence type="ECO:0000256" key="1">
    <source>
        <dbReference type="SAM" id="MobiDB-lite"/>
    </source>
</evidence>
<feature type="chain" id="PRO_5025360460" description="Apple domain-containing protein" evidence="2">
    <location>
        <begin position="17"/>
        <end position="338"/>
    </location>
</feature>
<dbReference type="EMBL" id="MU005981">
    <property type="protein sequence ID" value="KAF2860433.1"/>
    <property type="molecule type" value="Genomic_DNA"/>
</dbReference>